<proteinExistence type="predicted"/>
<dbReference type="AlphaFoldDB" id="A0A2N9L460"/>
<dbReference type="GO" id="GO:0016052">
    <property type="term" value="P:carbohydrate catabolic process"/>
    <property type="evidence" value="ECO:0007669"/>
    <property type="project" value="TreeGrafter"/>
</dbReference>
<gene>
    <name evidence="5" type="ORF">SBA5_110115</name>
</gene>
<dbReference type="PANTHER" id="PTHR13794:SF58">
    <property type="entry name" value="MITOCHONDRIAL ENOLASE SUPERFAMILY MEMBER 1"/>
    <property type="match status" value="1"/>
</dbReference>
<comment type="cofactor">
    <cofactor evidence="1">
        <name>Mg(2+)</name>
        <dbReference type="ChEBI" id="CHEBI:18420"/>
    </cofactor>
</comment>
<keyword evidence="3" id="KW-0460">Magnesium</keyword>
<sequence length="440" mass="48625">MQTQLFLRPRPECLCHNLRDRAEAYDTFPEEYMKSESNGAAGANLTRRGLLGSAGMVGAGMMMQATAVTAQGSGGAQVRIASVKATIHNVPVKVPLLNKQMVEQIVFVEIATDAGITGYGLTGDLQVSGVCELINQQLAPFLKGKSALDTEARWQEMFLTFNPRYQTGAFSSALSAVDIALWDIKGKHLNQPVWRLLGGAKKTVPAYITFGLLQFDRDQLVEFARRFLADGQDKFKMVVAIDNGENVAEDAARVSAVREAIGPDRDLMIDGNYLFSMNRALQLAKHVEPYNLTWFEEPLYGNDAQLLAQLRQRCSVPISAGQNEGFRYRHLELLQHASIDILQPNVCYVGGYTEGMKVAALAQAYNILIADGGGWPHHNMHLQAAASNGWRVEFHYLMWMTGNMIYRNPPQPVKGYVTLTEDPGLGLEPNREALQEYLAG</sequence>
<dbReference type="InterPro" id="IPR029065">
    <property type="entry name" value="Enolase_C-like"/>
</dbReference>
<dbReference type="SMART" id="SM00922">
    <property type="entry name" value="MR_MLE"/>
    <property type="match status" value="1"/>
</dbReference>
<dbReference type="InterPro" id="IPR046945">
    <property type="entry name" value="RHMD-like"/>
</dbReference>
<evidence type="ECO:0000256" key="1">
    <source>
        <dbReference type="ARBA" id="ARBA00001946"/>
    </source>
</evidence>
<dbReference type="SFLD" id="SFLDS00001">
    <property type="entry name" value="Enolase"/>
    <property type="match status" value="1"/>
</dbReference>
<reference evidence="6" key="1">
    <citation type="submission" date="2018-02" db="EMBL/GenBank/DDBJ databases">
        <authorList>
            <person name="Hausmann B."/>
        </authorList>
    </citation>
    <scope>NUCLEOTIDE SEQUENCE [LARGE SCALE GENOMIC DNA]</scope>
    <source>
        <strain evidence="6">Peat soil MAG SbA5</strain>
    </source>
</reference>
<dbReference type="SUPFAM" id="SSF54826">
    <property type="entry name" value="Enolase N-terminal domain-like"/>
    <property type="match status" value="1"/>
</dbReference>
<dbReference type="Pfam" id="PF02746">
    <property type="entry name" value="MR_MLE_N"/>
    <property type="match status" value="1"/>
</dbReference>
<dbReference type="GO" id="GO:0009063">
    <property type="term" value="P:amino acid catabolic process"/>
    <property type="evidence" value="ECO:0007669"/>
    <property type="project" value="InterPro"/>
</dbReference>
<evidence type="ECO:0000259" key="4">
    <source>
        <dbReference type="SMART" id="SM00922"/>
    </source>
</evidence>
<evidence type="ECO:0000256" key="2">
    <source>
        <dbReference type="ARBA" id="ARBA00022723"/>
    </source>
</evidence>
<dbReference type="InterPro" id="IPR018110">
    <property type="entry name" value="Mandel_Rmase/mucon_lact_enz_CS"/>
</dbReference>
<protein>
    <submittedName>
        <fullName evidence="5">L-alanine-DL-glutamate epimerase related enzymes of enolase superfamily</fullName>
    </submittedName>
</protein>
<dbReference type="GO" id="GO:0016836">
    <property type="term" value="F:hydro-lyase activity"/>
    <property type="evidence" value="ECO:0007669"/>
    <property type="project" value="TreeGrafter"/>
</dbReference>
<dbReference type="EMBL" id="OKRB01000013">
    <property type="protein sequence ID" value="SPE17755.1"/>
    <property type="molecule type" value="Genomic_DNA"/>
</dbReference>
<dbReference type="GO" id="GO:0000287">
    <property type="term" value="F:magnesium ion binding"/>
    <property type="evidence" value="ECO:0007669"/>
    <property type="project" value="TreeGrafter"/>
</dbReference>
<dbReference type="InterPro" id="IPR013342">
    <property type="entry name" value="Mandelate_racemase_C"/>
</dbReference>
<dbReference type="InterPro" id="IPR036849">
    <property type="entry name" value="Enolase-like_C_sf"/>
</dbReference>
<name>A0A2N9L460_9BACT</name>
<accession>A0A2N9L460</accession>
<dbReference type="SUPFAM" id="SSF51604">
    <property type="entry name" value="Enolase C-terminal domain-like"/>
    <property type="match status" value="1"/>
</dbReference>
<dbReference type="Pfam" id="PF13378">
    <property type="entry name" value="MR_MLE_C"/>
    <property type="match status" value="1"/>
</dbReference>
<dbReference type="CDD" id="cd03316">
    <property type="entry name" value="MR_like"/>
    <property type="match status" value="1"/>
</dbReference>
<feature type="domain" description="Mandelate racemase/muconate lactonizing enzyme C-terminal" evidence="4">
    <location>
        <begin position="217"/>
        <end position="317"/>
    </location>
</feature>
<organism evidence="5 6">
    <name type="scientific">Candidatus Sulfuritelmatomonas gaucii</name>
    <dbReference type="NCBI Taxonomy" id="2043161"/>
    <lineage>
        <taxon>Bacteria</taxon>
        <taxon>Pseudomonadati</taxon>
        <taxon>Acidobacteriota</taxon>
        <taxon>Terriglobia</taxon>
        <taxon>Terriglobales</taxon>
        <taxon>Acidobacteriaceae</taxon>
        <taxon>Candidatus Sulfuritelmatomonas</taxon>
    </lineage>
</organism>
<evidence type="ECO:0000313" key="6">
    <source>
        <dbReference type="Proteomes" id="UP000239735"/>
    </source>
</evidence>
<evidence type="ECO:0000256" key="3">
    <source>
        <dbReference type="ARBA" id="ARBA00022842"/>
    </source>
</evidence>
<dbReference type="Gene3D" id="3.20.20.120">
    <property type="entry name" value="Enolase-like C-terminal domain"/>
    <property type="match status" value="1"/>
</dbReference>
<dbReference type="Proteomes" id="UP000239735">
    <property type="component" value="Unassembled WGS sequence"/>
</dbReference>
<dbReference type="PANTHER" id="PTHR13794">
    <property type="entry name" value="ENOLASE SUPERFAMILY, MANDELATE RACEMASE"/>
    <property type="match status" value="1"/>
</dbReference>
<keyword evidence="2" id="KW-0479">Metal-binding</keyword>
<dbReference type="InterPro" id="IPR029017">
    <property type="entry name" value="Enolase-like_N"/>
</dbReference>
<evidence type="ECO:0000313" key="5">
    <source>
        <dbReference type="EMBL" id="SPE17755.1"/>
    </source>
</evidence>
<dbReference type="PROSITE" id="PS00908">
    <property type="entry name" value="MR_MLE_1"/>
    <property type="match status" value="1"/>
</dbReference>
<dbReference type="InterPro" id="IPR013341">
    <property type="entry name" value="Mandelate_racemase_N_dom"/>
</dbReference>
<dbReference type="Gene3D" id="3.30.390.10">
    <property type="entry name" value="Enolase-like, N-terminal domain"/>
    <property type="match status" value="1"/>
</dbReference>